<dbReference type="Pfam" id="PF00425">
    <property type="entry name" value="Chorismate_bind"/>
    <property type="match status" value="1"/>
</dbReference>
<dbReference type="RefSeq" id="WP_128421443.1">
    <property type="nucleotide sequence ID" value="NZ_CP049017.1"/>
</dbReference>
<evidence type="ECO:0000313" key="2">
    <source>
        <dbReference type="EMBL" id="PPT83794.1"/>
    </source>
</evidence>
<accession>A0A2S6ZBP6</accession>
<keyword evidence="3" id="KW-1185">Reference proteome</keyword>
<feature type="domain" description="Chorismate-utilising enzyme C-terminal" evidence="1">
    <location>
        <begin position="187"/>
        <end position="439"/>
    </location>
</feature>
<dbReference type="AlphaFoldDB" id="A0A2S6ZBP6"/>
<dbReference type="InterPro" id="IPR015890">
    <property type="entry name" value="Chorismate_C"/>
</dbReference>
<dbReference type="OrthoDB" id="9803598at2"/>
<dbReference type="NCBIfam" id="NF006563">
    <property type="entry name" value="PRK09070.1"/>
    <property type="match status" value="1"/>
</dbReference>
<dbReference type="NCBIfam" id="TIGR01824">
    <property type="entry name" value="PabB-clade2"/>
    <property type="match status" value="1"/>
</dbReference>
<sequence length="449" mass="48275">MLRTVPLPANTDLLALHRLAPQRYPLLLESAASGTAQGRWDLLLIAGGEGLRLDHDGVTRDLRGATVAGDFLAALDAQWQAERCARAGPRWPFRGGWALLLDYELAAQVEPVLQLPQGPAAAPTALALRCPAAVLRDHVSGECVALAETAHAALLDALRADLQAVPAAAPLPAWTAPLAIEEDPPPRFVDGVRRILDYLRAGDVFQVNLSRRWSARFAAALDPAALYAQLRRANPAPFAGLFAGHGRAVVSSSPERLVSVRGDVVQTRPIAGTRPRAPGDDEAARIRELVGHPKERAEHVMLIDLERNDLGRVCAPGSVEVDELMTVESYAHVHHIVSNVRGRLRAGVSPGEVIRATFPGGTITGCPKVRCMQIIAELEQVPRGAYTGAFGWLNRDGDMDLNILIRTAEVEGAQAHFRTGAGIVADSQPERELDETQAKARGLLRALEP</sequence>
<dbReference type="InterPro" id="IPR010118">
    <property type="entry name" value="Para-NH2Bz/anthranilate_synth"/>
</dbReference>
<evidence type="ECO:0000313" key="3">
    <source>
        <dbReference type="Proteomes" id="UP000239898"/>
    </source>
</evidence>
<comment type="caution">
    <text evidence="2">The sequence shown here is derived from an EMBL/GenBank/DDBJ whole genome shotgun (WGS) entry which is preliminary data.</text>
</comment>
<dbReference type="InterPro" id="IPR019999">
    <property type="entry name" value="Anth_synth_I-like"/>
</dbReference>
<dbReference type="InterPro" id="IPR005801">
    <property type="entry name" value="ADC_synthase"/>
</dbReference>
<dbReference type="EMBL" id="MIGX01000114">
    <property type="protein sequence ID" value="PPT83794.1"/>
    <property type="molecule type" value="Genomic_DNA"/>
</dbReference>
<dbReference type="PRINTS" id="PR00095">
    <property type="entry name" value="ANTSNTHASEI"/>
</dbReference>
<gene>
    <name evidence="2" type="primary">pabB</name>
    <name evidence="2" type="ORF">XthCFBP4691_16720</name>
</gene>
<dbReference type="SUPFAM" id="SSF56322">
    <property type="entry name" value="ADC synthase"/>
    <property type="match status" value="1"/>
</dbReference>
<protein>
    <submittedName>
        <fullName evidence="2">Aminodeoxychorismate synthase, component I</fullName>
    </submittedName>
</protein>
<proteinExistence type="predicted"/>
<dbReference type="Gene3D" id="3.60.120.10">
    <property type="entry name" value="Anthranilate synthase"/>
    <property type="match status" value="1"/>
</dbReference>
<dbReference type="PANTHER" id="PTHR11236:SF9">
    <property type="entry name" value="ANTHRANILATE SYNTHASE COMPONENT 1"/>
    <property type="match status" value="1"/>
</dbReference>
<name>A0A2S6ZBP6_9XANT</name>
<reference evidence="2 3" key="1">
    <citation type="submission" date="2016-08" db="EMBL/GenBank/DDBJ databases">
        <title>Evolution of the type three secretion system and type three effector repertoires in Xanthomonas.</title>
        <authorList>
            <person name="Merda D."/>
            <person name="Briand M."/>
            <person name="Bosis E."/>
            <person name="Rousseau C."/>
            <person name="Portier P."/>
            <person name="Jacques M.-A."/>
            <person name="Fischer-Le Saux M."/>
        </authorList>
    </citation>
    <scope>NUCLEOTIDE SEQUENCE [LARGE SCALE GENOMIC DNA]</scope>
    <source>
        <strain evidence="2 3">CFBP 4691</strain>
    </source>
</reference>
<dbReference type="PANTHER" id="PTHR11236">
    <property type="entry name" value="AMINOBENZOATE/ANTHRANILATE SYNTHASE"/>
    <property type="match status" value="1"/>
</dbReference>
<evidence type="ECO:0000259" key="1">
    <source>
        <dbReference type="Pfam" id="PF00425"/>
    </source>
</evidence>
<dbReference type="Proteomes" id="UP000239898">
    <property type="component" value="Unassembled WGS sequence"/>
</dbReference>
<dbReference type="GO" id="GO:0000162">
    <property type="term" value="P:L-tryptophan biosynthetic process"/>
    <property type="evidence" value="ECO:0007669"/>
    <property type="project" value="TreeGrafter"/>
</dbReference>
<organism evidence="2 3">
    <name type="scientific">Xanthomonas theicola</name>
    <dbReference type="NCBI Taxonomy" id="56464"/>
    <lineage>
        <taxon>Bacteria</taxon>
        <taxon>Pseudomonadati</taxon>
        <taxon>Pseudomonadota</taxon>
        <taxon>Gammaproteobacteria</taxon>
        <taxon>Lysobacterales</taxon>
        <taxon>Lysobacteraceae</taxon>
        <taxon>Xanthomonas</taxon>
    </lineage>
</organism>